<accession>A0AC58SF60</accession>
<dbReference type="RefSeq" id="XP_075083596.1">
    <property type="nucleotide sequence ID" value="XM_075227495.1"/>
</dbReference>
<keyword evidence="1" id="KW-1185">Reference proteome</keyword>
<reference evidence="1" key="1">
    <citation type="journal article" date="2014" name="Nat. Commun.">
        <title>The tobacco genome sequence and its comparison with those of tomato and potato.</title>
        <authorList>
            <person name="Sierro N."/>
            <person name="Battey J.N."/>
            <person name="Ouadi S."/>
            <person name="Bakaher N."/>
            <person name="Bovet L."/>
            <person name="Willig A."/>
            <person name="Goepfert S."/>
            <person name="Peitsch M.C."/>
            <person name="Ivanov N.V."/>
        </authorList>
    </citation>
    <scope>NUCLEOTIDE SEQUENCE [LARGE SCALE GENOMIC DNA]</scope>
</reference>
<name>A0AC58SF60_TOBAC</name>
<reference evidence="2" key="2">
    <citation type="submission" date="2025-08" db="UniProtKB">
        <authorList>
            <consortium name="RefSeq"/>
        </authorList>
    </citation>
    <scope>IDENTIFICATION</scope>
    <source>
        <tissue evidence="2">Leaf</tissue>
    </source>
</reference>
<sequence>MEFMQTALEIFYVLDPTISPIPPLEDNDSKELKVQRKKRKEDEIMCRGHILNALLDCLYDHLCTVEPSAKKVRNALEFKYKSKEEGTKKFLVSKYFEFKFNNDMSILAQVHELQVIINQLRVTGIGLPESFQVGVIITKWPPSRKSYWKRILHSSKDVSLEEIQKHLRIEEESRERDKNENSYNGNNKANALNKPSNKSNKERKAKEHLLVLKKIKEI</sequence>
<protein>
    <submittedName>
        <fullName evidence="2">Uncharacterized protein LOC142167333</fullName>
    </submittedName>
</protein>
<evidence type="ECO:0000313" key="1">
    <source>
        <dbReference type="Proteomes" id="UP000790787"/>
    </source>
</evidence>
<evidence type="ECO:0000313" key="2">
    <source>
        <dbReference type="RefSeq" id="XP_075083596.1"/>
    </source>
</evidence>
<organism evidence="1 2">
    <name type="scientific">Nicotiana tabacum</name>
    <name type="common">Common tobacco</name>
    <dbReference type="NCBI Taxonomy" id="4097"/>
    <lineage>
        <taxon>Eukaryota</taxon>
        <taxon>Viridiplantae</taxon>
        <taxon>Streptophyta</taxon>
        <taxon>Embryophyta</taxon>
        <taxon>Tracheophyta</taxon>
        <taxon>Spermatophyta</taxon>
        <taxon>Magnoliopsida</taxon>
        <taxon>eudicotyledons</taxon>
        <taxon>Gunneridae</taxon>
        <taxon>Pentapetalae</taxon>
        <taxon>asterids</taxon>
        <taxon>lamiids</taxon>
        <taxon>Solanales</taxon>
        <taxon>Solanaceae</taxon>
        <taxon>Nicotianoideae</taxon>
        <taxon>Nicotianeae</taxon>
        <taxon>Nicotiana</taxon>
    </lineage>
</organism>
<gene>
    <name evidence="2" type="primary">LOC142167333</name>
</gene>
<proteinExistence type="predicted"/>
<dbReference type="Proteomes" id="UP000790787">
    <property type="component" value="Chromosome 12"/>
</dbReference>